<dbReference type="PROSITE" id="PS50931">
    <property type="entry name" value="HTH_LYSR"/>
    <property type="match status" value="1"/>
</dbReference>
<comment type="caution">
    <text evidence="6">The sequence shown here is derived from an EMBL/GenBank/DDBJ whole genome shotgun (WGS) entry which is preliminary data.</text>
</comment>
<protein>
    <submittedName>
        <fullName evidence="6">Transcriptional regulator, LysR family</fullName>
    </submittedName>
</protein>
<evidence type="ECO:0000256" key="3">
    <source>
        <dbReference type="ARBA" id="ARBA00023125"/>
    </source>
</evidence>
<evidence type="ECO:0000259" key="5">
    <source>
        <dbReference type="PROSITE" id="PS50931"/>
    </source>
</evidence>
<dbReference type="InterPro" id="IPR036390">
    <property type="entry name" value="WH_DNA-bd_sf"/>
</dbReference>
<dbReference type="InterPro" id="IPR058163">
    <property type="entry name" value="LysR-type_TF_proteobact-type"/>
</dbReference>
<dbReference type="Pfam" id="PF00126">
    <property type="entry name" value="HTH_1"/>
    <property type="match status" value="1"/>
</dbReference>
<dbReference type="InterPro" id="IPR000847">
    <property type="entry name" value="LysR_HTH_N"/>
</dbReference>
<accession>A0ABY1NZ97</accession>
<dbReference type="SUPFAM" id="SSF46785">
    <property type="entry name" value="Winged helix' DNA-binding domain"/>
    <property type="match status" value="1"/>
</dbReference>
<name>A0ABY1NZ97_9RHOB</name>
<dbReference type="InterPro" id="IPR005119">
    <property type="entry name" value="LysR_subst-bd"/>
</dbReference>
<dbReference type="SUPFAM" id="SSF53850">
    <property type="entry name" value="Periplasmic binding protein-like II"/>
    <property type="match status" value="1"/>
</dbReference>
<evidence type="ECO:0000256" key="2">
    <source>
        <dbReference type="ARBA" id="ARBA00023015"/>
    </source>
</evidence>
<proteinExistence type="inferred from homology"/>
<reference evidence="6 7" key="1">
    <citation type="submission" date="2017-05" db="EMBL/GenBank/DDBJ databases">
        <authorList>
            <person name="Varghese N."/>
            <person name="Submissions S."/>
        </authorList>
    </citation>
    <scope>NUCLEOTIDE SEQUENCE [LARGE SCALE GENOMIC DNA]</scope>
    <source>
        <strain evidence="6 7">DSM 29734</strain>
    </source>
</reference>
<dbReference type="Gene3D" id="1.10.10.10">
    <property type="entry name" value="Winged helix-like DNA-binding domain superfamily/Winged helix DNA-binding domain"/>
    <property type="match status" value="1"/>
</dbReference>
<dbReference type="PANTHER" id="PTHR30537">
    <property type="entry name" value="HTH-TYPE TRANSCRIPTIONAL REGULATOR"/>
    <property type="match status" value="1"/>
</dbReference>
<organism evidence="6 7">
    <name type="scientific">Shimia sagamensis</name>
    <dbReference type="NCBI Taxonomy" id="1566352"/>
    <lineage>
        <taxon>Bacteria</taxon>
        <taxon>Pseudomonadati</taxon>
        <taxon>Pseudomonadota</taxon>
        <taxon>Alphaproteobacteria</taxon>
        <taxon>Rhodobacterales</taxon>
        <taxon>Roseobacteraceae</taxon>
    </lineage>
</organism>
<gene>
    <name evidence="6" type="ORF">SAMN06265373_104215</name>
</gene>
<dbReference type="Pfam" id="PF03466">
    <property type="entry name" value="LysR_substrate"/>
    <property type="match status" value="1"/>
</dbReference>
<dbReference type="PANTHER" id="PTHR30537:SF5">
    <property type="entry name" value="HTH-TYPE TRANSCRIPTIONAL ACTIVATOR TTDR-RELATED"/>
    <property type="match status" value="1"/>
</dbReference>
<dbReference type="InterPro" id="IPR036388">
    <property type="entry name" value="WH-like_DNA-bd_sf"/>
</dbReference>
<evidence type="ECO:0000256" key="4">
    <source>
        <dbReference type="ARBA" id="ARBA00023163"/>
    </source>
</evidence>
<keyword evidence="7" id="KW-1185">Reference proteome</keyword>
<dbReference type="CDD" id="cd08422">
    <property type="entry name" value="PBP2_CrgA_like"/>
    <property type="match status" value="1"/>
</dbReference>
<keyword evidence="3" id="KW-0238">DNA-binding</keyword>
<dbReference type="Gene3D" id="3.40.190.290">
    <property type="match status" value="1"/>
</dbReference>
<evidence type="ECO:0000256" key="1">
    <source>
        <dbReference type="ARBA" id="ARBA00009437"/>
    </source>
</evidence>
<dbReference type="EMBL" id="FXTY01000004">
    <property type="protein sequence ID" value="SMP22580.1"/>
    <property type="molecule type" value="Genomic_DNA"/>
</dbReference>
<keyword evidence="4" id="KW-0804">Transcription</keyword>
<comment type="similarity">
    <text evidence="1">Belongs to the LysR transcriptional regulatory family.</text>
</comment>
<feature type="domain" description="HTH lysR-type" evidence="5">
    <location>
        <begin position="1"/>
        <end position="58"/>
    </location>
</feature>
<dbReference type="Proteomes" id="UP001157961">
    <property type="component" value="Unassembled WGS sequence"/>
</dbReference>
<evidence type="ECO:0000313" key="7">
    <source>
        <dbReference type="Proteomes" id="UP001157961"/>
    </source>
</evidence>
<sequence length="298" mass="32472">MDVRDLNLALLVQAQGSIAGAARVLDLDPSSVSRSLSALEAELGVRLFHRTTRKLSTTEEGAAFLRRVGPLVEEMQAAAQDAVGTRQQPTGTLRMTASVAFASQKIVPVLPAFAERYPEISVEVISSDANLDLVEQGIDLAVRLAPAPKGDLVCSKLMTTRYHLVASPAYLERRGAVETLNDLCDHDCLRYALPGISNVWRFRGTGTTSLDVNVTGRHKFSNALALLEAARQGLGVALLADWLVTQDLADGRLIELCMDHIGTMTEFETAAYLLFPNRSYLPEKTRVMIEFLKESFGA</sequence>
<keyword evidence="2" id="KW-0805">Transcription regulation</keyword>
<evidence type="ECO:0000313" key="6">
    <source>
        <dbReference type="EMBL" id="SMP22580.1"/>
    </source>
</evidence>